<accession>A0A4Y8X2Z8</accession>
<dbReference type="Proteomes" id="UP000560081">
    <property type="component" value="Unassembled WGS sequence"/>
</dbReference>
<proteinExistence type="predicted"/>
<gene>
    <name evidence="1" type="ORF">BJ976_000176</name>
</gene>
<reference evidence="1 2" key="1">
    <citation type="submission" date="2020-08" db="EMBL/GenBank/DDBJ databases">
        <title>Sequencing the genomes of 1000 actinobacteria strains.</title>
        <authorList>
            <person name="Klenk H.-P."/>
        </authorList>
    </citation>
    <scope>NUCLEOTIDE SEQUENCE [LARGE SCALE GENOMIC DNA]</scope>
    <source>
        <strain evidence="1 2">DSM 19079</strain>
    </source>
</reference>
<protein>
    <submittedName>
        <fullName evidence="1">Uncharacterized protein</fullName>
    </submittedName>
</protein>
<dbReference type="RefSeq" id="WP_135029420.1">
    <property type="nucleotide sequence ID" value="NZ_CBCSEN010000024.1"/>
</dbReference>
<dbReference type="EMBL" id="JACHMC010000001">
    <property type="protein sequence ID" value="MBB4881825.1"/>
    <property type="molecule type" value="Genomic_DNA"/>
</dbReference>
<evidence type="ECO:0000313" key="2">
    <source>
        <dbReference type="Proteomes" id="UP000560081"/>
    </source>
</evidence>
<name>A0A4Y8X2Z8_9MICC</name>
<keyword evidence="2" id="KW-1185">Reference proteome</keyword>
<comment type="caution">
    <text evidence="1">The sequence shown here is derived from an EMBL/GenBank/DDBJ whole genome shotgun (WGS) entry which is preliminary data.</text>
</comment>
<sequence>MFLTVNSSVSDAGVGPDWVDVGTLALALIAVIISLFAYFSARKANGIAREANAINRDIESGQAARRELLRQKLCRLKASLVDQSRVLEFEAKVLDDEPAVGSIQGIPGVVAKLREAMPSINGIWAEAKNLSSREIRTKIEVVVELARAQESLIDSAVYVASQQIHAQHPGHETGRDLLAMDFGRKRREVWDGLGALGGAFDQAIEAIERANANKARD</sequence>
<evidence type="ECO:0000313" key="1">
    <source>
        <dbReference type="EMBL" id="MBB4881825.1"/>
    </source>
</evidence>
<dbReference type="AlphaFoldDB" id="A0A4Y8X2Z8"/>
<organism evidence="1 2">
    <name type="scientific">Micrococcus flavus</name>
    <dbReference type="NCBI Taxonomy" id="384602"/>
    <lineage>
        <taxon>Bacteria</taxon>
        <taxon>Bacillati</taxon>
        <taxon>Actinomycetota</taxon>
        <taxon>Actinomycetes</taxon>
        <taxon>Micrococcales</taxon>
        <taxon>Micrococcaceae</taxon>
        <taxon>Micrococcus</taxon>
    </lineage>
</organism>